<sequence>MADMTGGPAPIEQVATAVAVLAVAQADSGATPEDLIRSIWPFLKRHGLDNSTGLRIIGVAIQHSPVEVDAESWSARHRAVAILDEAALRMERVDT</sequence>
<proteinExistence type="predicted"/>
<reference evidence="1 2" key="1">
    <citation type="submission" date="2018-09" db="EMBL/GenBank/DDBJ databases">
        <title>Genome sequencing of Nocardioides immobilis CCTCC AB 2017083 for comparison to Nocardioides silvaticus.</title>
        <authorList>
            <person name="Li C."/>
            <person name="Wang G."/>
        </authorList>
    </citation>
    <scope>NUCLEOTIDE SEQUENCE [LARGE SCALE GENOMIC DNA]</scope>
    <source>
        <strain evidence="1 2">CCTCC AB 2017083</strain>
    </source>
</reference>
<evidence type="ECO:0000313" key="1">
    <source>
        <dbReference type="EMBL" id="RHW23424.1"/>
    </source>
</evidence>
<comment type="caution">
    <text evidence="1">The sequence shown here is derived from an EMBL/GenBank/DDBJ whole genome shotgun (WGS) entry which is preliminary data.</text>
</comment>
<organism evidence="1 2">
    <name type="scientific">Nocardioides immobilis</name>
    <dbReference type="NCBI Taxonomy" id="2049295"/>
    <lineage>
        <taxon>Bacteria</taxon>
        <taxon>Bacillati</taxon>
        <taxon>Actinomycetota</taxon>
        <taxon>Actinomycetes</taxon>
        <taxon>Propionibacteriales</taxon>
        <taxon>Nocardioidaceae</taxon>
        <taxon>Nocardioides</taxon>
    </lineage>
</organism>
<dbReference type="AlphaFoldDB" id="A0A417XSG7"/>
<keyword evidence="2" id="KW-1185">Reference proteome</keyword>
<evidence type="ECO:0000313" key="2">
    <source>
        <dbReference type="Proteomes" id="UP000283644"/>
    </source>
</evidence>
<dbReference type="Proteomes" id="UP000283644">
    <property type="component" value="Unassembled WGS sequence"/>
</dbReference>
<name>A0A417XSG7_9ACTN</name>
<accession>A0A417XSG7</accession>
<protein>
    <submittedName>
        <fullName evidence="1">Uncharacterized protein</fullName>
    </submittedName>
</protein>
<gene>
    <name evidence="1" type="ORF">D0Z08_29800</name>
</gene>
<dbReference type="EMBL" id="QXGH01000047">
    <property type="protein sequence ID" value="RHW23424.1"/>
    <property type="molecule type" value="Genomic_DNA"/>
</dbReference>